<keyword evidence="2" id="KW-0540">Nuclease</keyword>
<dbReference type="GO" id="GO:0005524">
    <property type="term" value="F:ATP binding"/>
    <property type="evidence" value="ECO:0007669"/>
    <property type="project" value="InterPro"/>
</dbReference>
<gene>
    <name evidence="2" type="ORF">DWY38_01770</name>
</gene>
<dbReference type="SMART" id="SM00487">
    <property type="entry name" value="DEXDc"/>
    <property type="match status" value="1"/>
</dbReference>
<keyword evidence="2" id="KW-0378">Hydrolase</keyword>
<evidence type="ECO:0000313" key="2">
    <source>
        <dbReference type="EMBL" id="RGR57111.1"/>
    </source>
</evidence>
<name>A0A395V649_9FIRM</name>
<dbReference type="Gene3D" id="3.40.50.300">
    <property type="entry name" value="P-loop containing nucleotide triphosphate hydrolases"/>
    <property type="match status" value="2"/>
</dbReference>
<dbReference type="Proteomes" id="UP000266066">
    <property type="component" value="Unassembled WGS sequence"/>
</dbReference>
<accession>A0A395V649</accession>
<keyword evidence="2" id="KW-0255">Endonuclease</keyword>
<protein>
    <submittedName>
        <fullName evidence="2">Restriction endonuclease subunit R</fullName>
    </submittedName>
</protein>
<dbReference type="PANTHER" id="PTHR47396:SF1">
    <property type="entry name" value="ATP-DEPENDENT HELICASE IRC3-RELATED"/>
    <property type="match status" value="1"/>
</dbReference>
<evidence type="ECO:0000259" key="1">
    <source>
        <dbReference type="SMART" id="SM00487"/>
    </source>
</evidence>
<dbReference type="SUPFAM" id="SSF52540">
    <property type="entry name" value="P-loop containing nucleoside triphosphate hydrolases"/>
    <property type="match status" value="1"/>
</dbReference>
<dbReference type="PANTHER" id="PTHR47396">
    <property type="entry name" value="TYPE I RESTRICTION ENZYME ECOKI R PROTEIN"/>
    <property type="match status" value="1"/>
</dbReference>
<dbReference type="InterPro" id="IPR045572">
    <property type="entry name" value="RE_endonuc_C"/>
</dbReference>
<feature type="domain" description="Helicase ATP-binding" evidence="1">
    <location>
        <begin position="63"/>
        <end position="277"/>
    </location>
</feature>
<dbReference type="InterPro" id="IPR050742">
    <property type="entry name" value="Helicase_Restrict-Modif_Enz"/>
</dbReference>
<dbReference type="Pfam" id="PF04851">
    <property type="entry name" value="ResIII"/>
    <property type="match status" value="1"/>
</dbReference>
<dbReference type="Pfam" id="PF19778">
    <property type="entry name" value="RE_endonuc"/>
    <property type="match status" value="1"/>
</dbReference>
<sequence>MAKRITFQFEDDLDYQMQAIHSTVELFRGLSRHVDGIYRPNRIRKVGEGDPVRNNDIVVGSRLLENLRKVQLSNDLFADNVLADGNNFTIEMETGTGKTYVYLRTILELYQEYGFRKFMIVVPSIAIRKGVEKSMEQLADHFKRLYNIDIGKHSFIYDSNNPKQISSKLVESNDLSICVLNIQAFNKTTNKIRQEDEYGQNLWEDIKYIKPIVIIDEPQKIEGTAKKKSKSLVAIEELKPLFTLRYSATHKQLYNQIYKLDSFAAYQKDLVKKIVVKTVYGVIPKDYPYIRYLAFTSDLKAKIEIFSQDQGGTIRFKNFNVGGGASLEELSGGLSQYKDYRIAEEPHKLKPLSVATKEGFFGLELGHSNHEIEKNEAVRIQIRLAIQNHFTKQLNIIRSGRKIKALTLFFIDAVDKVRDDSAPDGRGEYLRIFDEEYKKYVTTHTHELEMNKEYFPDYMNVQAVREGYFARDKKNNAVDVEGWDSSVDDSDVKLKAKSQEDIDRGISLILEKKDELISFEEPLAFIFSHSALREGWDNPNVFTLCTLKAGGSDIAKKQEIGRGLRLPVDNTGNRCIDRRINELTVIANDYYDHFASALQKDFNDNMHFVKDEVTADILIETLKSAGIPEEKISPKLVDTLKEELVSVGVMNTDNVLKGSSQQITKTLDNMVFVDDTLNEHAQLIKQQFKELMVQKGTRKIEITNGDNAPYDNGVRAYVTQGEFEKIYLGLRKNLMQRSIYKFKIDKDKFIDDCIFQINQSLLFKKAKNEYKVETGRAKFNTSQMFVMEELAYGDKELEVEITSDPKSDFEIANFIMYHTMLPRLAIFKILQGVTKRELLNNQDILDEVTQLIKGILNDTKASNITSYEVINGYELDERNIFELDTITEADFEQEWRVFKAKSDRSSAMNEYYKLDSEDESKFAHKLENNENVLLFTKLKKGGFVIDTPYGNYSPDWAVVCRKESLKDPSIGIYFIVETKAGKTWADLTDVEKNKIHCGELHFKAVSDDTKFDWVNGYEDFVNKFGVADSNKEDL</sequence>
<evidence type="ECO:0000313" key="3">
    <source>
        <dbReference type="Proteomes" id="UP000266066"/>
    </source>
</evidence>
<dbReference type="GO" id="GO:0015668">
    <property type="term" value="F:type III site-specific deoxyribonuclease activity"/>
    <property type="evidence" value="ECO:0007669"/>
    <property type="project" value="InterPro"/>
</dbReference>
<dbReference type="EMBL" id="QRUJ01000001">
    <property type="protein sequence ID" value="RGR57111.1"/>
    <property type="molecule type" value="Genomic_DNA"/>
</dbReference>
<organism evidence="2 3">
    <name type="scientific">Agathobacter rectalis</name>
    <dbReference type="NCBI Taxonomy" id="39491"/>
    <lineage>
        <taxon>Bacteria</taxon>
        <taxon>Bacillati</taxon>
        <taxon>Bacillota</taxon>
        <taxon>Clostridia</taxon>
        <taxon>Lachnospirales</taxon>
        <taxon>Lachnospiraceae</taxon>
        <taxon>Agathobacter</taxon>
    </lineage>
</organism>
<proteinExistence type="predicted"/>
<comment type="caution">
    <text evidence="2">The sequence shown here is derived from an EMBL/GenBank/DDBJ whole genome shotgun (WGS) entry which is preliminary data.</text>
</comment>
<dbReference type="InterPro" id="IPR006935">
    <property type="entry name" value="Helicase/UvrB_N"/>
</dbReference>
<dbReference type="InterPro" id="IPR027417">
    <property type="entry name" value="P-loop_NTPase"/>
</dbReference>
<dbReference type="RefSeq" id="WP_118391851.1">
    <property type="nucleotide sequence ID" value="NZ_QRUJ01000001.1"/>
</dbReference>
<dbReference type="GO" id="GO:0003677">
    <property type="term" value="F:DNA binding"/>
    <property type="evidence" value="ECO:0007669"/>
    <property type="project" value="InterPro"/>
</dbReference>
<dbReference type="AlphaFoldDB" id="A0A395V649"/>
<reference evidence="2 3" key="1">
    <citation type="submission" date="2018-08" db="EMBL/GenBank/DDBJ databases">
        <title>A genome reference for cultivated species of the human gut microbiota.</title>
        <authorList>
            <person name="Zou Y."/>
            <person name="Xue W."/>
            <person name="Luo G."/>
        </authorList>
    </citation>
    <scope>NUCLEOTIDE SEQUENCE [LARGE SCALE GENOMIC DNA]</scope>
    <source>
        <strain evidence="2 3">AF25-15</strain>
    </source>
</reference>
<dbReference type="GO" id="GO:0005829">
    <property type="term" value="C:cytosol"/>
    <property type="evidence" value="ECO:0007669"/>
    <property type="project" value="TreeGrafter"/>
</dbReference>
<dbReference type="InterPro" id="IPR014001">
    <property type="entry name" value="Helicase_ATP-bd"/>
</dbReference>